<name>A0A7E4ZQJ1_PANRE</name>
<accession>A0A7E4ZQJ1</accession>
<evidence type="ECO:0000313" key="2">
    <source>
        <dbReference type="WBParaSite" id="Pan_g11453.t1"/>
    </source>
</evidence>
<dbReference type="Proteomes" id="UP000492821">
    <property type="component" value="Unassembled WGS sequence"/>
</dbReference>
<proteinExistence type="predicted"/>
<organism evidence="1 2">
    <name type="scientific">Panagrellus redivivus</name>
    <name type="common">Microworm</name>
    <dbReference type="NCBI Taxonomy" id="6233"/>
    <lineage>
        <taxon>Eukaryota</taxon>
        <taxon>Metazoa</taxon>
        <taxon>Ecdysozoa</taxon>
        <taxon>Nematoda</taxon>
        <taxon>Chromadorea</taxon>
        <taxon>Rhabditida</taxon>
        <taxon>Tylenchina</taxon>
        <taxon>Panagrolaimomorpha</taxon>
        <taxon>Panagrolaimoidea</taxon>
        <taxon>Panagrolaimidae</taxon>
        <taxon>Panagrellus</taxon>
    </lineage>
</organism>
<sequence>MGIPISLWPMLFVAAFFGVYLRNGNVFPFLHKPELPIHLTNHPLRHYSDFVSVNLSHQLLDLVKEVQTYNTNSNDLVNLTRTYEHIGEAEPRLDNGMCRNSLHVPSKDGKMCHLPNRFDVAYHHMKYGGIEGMKEGYDTLASRIFTFGNYLFDLEKYPAMKEIFNEPKFIAAAKEVCPENRQFLDPYQYHLIIQVPGQALPVHIDAPFFTDASRFHYPIWLLAVMTASGLYKQTFIDQVQVVINLHEWTDPSVGGDFIYVPNNDVGPIFLPARPRSATVVDGSKVMHATKLYRPEAELPMLSRNKKNVLEYNKVDDTWELRSDGHLLQRYATDDLRITTVYRARCFESQAARDSYDAFLKNSSEENGIRPVAEIVAELKAELVRRKQVPASSLDKLSLDELAVTFVEEFIRYPVPQTWLPYNYCVLPKLYPILIPILSPLCTL</sequence>
<evidence type="ECO:0000313" key="1">
    <source>
        <dbReference type="Proteomes" id="UP000492821"/>
    </source>
</evidence>
<keyword evidence="1" id="KW-1185">Reference proteome</keyword>
<protein>
    <submittedName>
        <fullName evidence="2">Fe2OG dioxygenase domain-containing protein</fullName>
    </submittedName>
</protein>
<reference evidence="1" key="1">
    <citation type="journal article" date="2013" name="Genetics">
        <title>The draft genome and transcriptome of Panagrellus redivivus are shaped by the harsh demands of a free-living lifestyle.</title>
        <authorList>
            <person name="Srinivasan J."/>
            <person name="Dillman A.R."/>
            <person name="Macchietto M.G."/>
            <person name="Heikkinen L."/>
            <person name="Lakso M."/>
            <person name="Fracchia K.M."/>
            <person name="Antoshechkin I."/>
            <person name="Mortazavi A."/>
            <person name="Wong G."/>
            <person name="Sternberg P.W."/>
        </authorList>
    </citation>
    <scope>NUCLEOTIDE SEQUENCE [LARGE SCALE GENOMIC DNA]</scope>
    <source>
        <strain evidence="1">MT8872</strain>
    </source>
</reference>
<reference evidence="2" key="2">
    <citation type="submission" date="2020-10" db="UniProtKB">
        <authorList>
            <consortium name="WormBaseParasite"/>
        </authorList>
    </citation>
    <scope>IDENTIFICATION</scope>
</reference>
<dbReference type="WBParaSite" id="Pan_g11453.t1">
    <property type="protein sequence ID" value="Pan_g11453.t1"/>
    <property type="gene ID" value="Pan_g11453"/>
</dbReference>
<dbReference type="AlphaFoldDB" id="A0A7E4ZQJ1"/>